<dbReference type="RefSeq" id="WP_072408702.1">
    <property type="nucleotide sequence ID" value="NZ_FPKW01000004.1"/>
</dbReference>
<dbReference type="Proteomes" id="UP000182034">
    <property type="component" value="Unassembled WGS sequence"/>
</dbReference>
<sequence>MKYLLVDYEKQDEQTLLDNIAEFLWDNGNEVYSRNNFDNENDYKNIMKSCDCLVFLSHSNYSAESFFEYEQEVFHKDFDTEINLNKKIKYVFTISGVYCDAIPSPHKIFHFEKLDQNELKRFFSWCKRLNLFDKQR</sequence>
<organism evidence="1 2">
    <name type="scientific">Chryseobacterium limigenitum</name>
    <dbReference type="NCBI Taxonomy" id="1612149"/>
    <lineage>
        <taxon>Bacteria</taxon>
        <taxon>Pseudomonadati</taxon>
        <taxon>Bacteroidota</taxon>
        <taxon>Flavobacteriia</taxon>
        <taxon>Flavobacteriales</taxon>
        <taxon>Weeksellaceae</taxon>
        <taxon>Chryseobacterium group</taxon>
        <taxon>Chryseobacterium</taxon>
    </lineage>
</organism>
<evidence type="ECO:0008006" key="3">
    <source>
        <dbReference type="Google" id="ProtNLM"/>
    </source>
</evidence>
<dbReference type="EMBL" id="FPKW01000004">
    <property type="protein sequence ID" value="SFZ93119.1"/>
    <property type="molecule type" value="Genomic_DNA"/>
</dbReference>
<dbReference type="STRING" id="1612149.SAMN05216324_104144"/>
<evidence type="ECO:0000313" key="1">
    <source>
        <dbReference type="EMBL" id="SFZ93119.1"/>
    </source>
</evidence>
<name>A0A1K2IL85_9FLAO</name>
<dbReference type="OrthoDB" id="1258379at2"/>
<protein>
    <recommendedName>
        <fullName evidence="3">TIR domain-containing protein</fullName>
    </recommendedName>
</protein>
<evidence type="ECO:0000313" key="2">
    <source>
        <dbReference type="Proteomes" id="UP000182034"/>
    </source>
</evidence>
<gene>
    <name evidence="1" type="ORF">SAMN05216324_104144</name>
</gene>
<reference evidence="2" key="1">
    <citation type="submission" date="2016-10" db="EMBL/GenBank/DDBJ databases">
        <authorList>
            <person name="Varghese N."/>
            <person name="Submissions S."/>
        </authorList>
    </citation>
    <scope>NUCLEOTIDE SEQUENCE [LARGE SCALE GENOMIC DNA]</scope>
    <source>
        <strain evidence="2">SUR2</strain>
    </source>
</reference>
<keyword evidence="2" id="KW-1185">Reference proteome</keyword>
<proteinExistence type="predicted"/>
<accession>A0A1K2IL85</accession>
<dbReference type="AlphaFoldDB" id="A0A1K2IL85"/>